<dbReference type="GO" id="GO:0031640">
    <property type="term" value="P:killing of cells of another organism"/>
    <property type="evidence" value="ECO:0007669"/>
    <property type="project" value="UniProtKB-UniRule"/>
</dbReference>
<dbReference type="NCBIfam" id="NF038155">
    <property type="entry name" value="lanthi_I_FDLD"/>
    <property type="match status" value="1"/>
</dbReference>
<keyword evidence="4 6" id="KW-0044">Antibiotic</keyword>
<evidence type="ECO:0000256" key="5">
    <source>
        <dbReference type="ARBA" id="ARBA00023048"/>
    </source>
</evidence>
<dbReference type="AlphaFoldDB" id="A0A268P034"/>
<keyword evidence="2 6" id="KW-0929">Antimicrobial</keyword>
<proteinExistence type="inferred from homology"/>
<evidence type="ECO:0000256" key="1">
    <source>
        <dbReference type="ARBA" id="ARBA00009379"/>
    </source>
</evidence>
<comment type="similarity">
    <text evidence="1 6">Belongs to the type A lantibiotic family.</text>
</comment>
<dbReference type="GO" id="GO:0005102">
    <property type="term" value="F:signaling receptor binding"/>
    <property type="evidence" value="ECO:0007669"/>
    <property type="project" value="UniProtKB-KW"/>
</dbReference>
<name>A0A268P034_SHOCL</name>
<accession>A0A268P034</accession>
<dbReference type="GO" id="GO:0042742">
    <property type="term" value="P:defense response to bacterium"/>
    <property type="evidence" value="ECO:0007669"/>
    <property type="project" value="UniProtKB-UniRule"/>
</dbReference>
<dbReference type="EMBL" id="NPCC01000011">
    <property type="protein sequence ID" value="PAE89097.1"/>
    <property type="molecule type" value="Genomic_DNA"/>
</dbReference>
<comment type="PTM">
    <text evidence="6">Maturation of lantibiotics involves the enzymatic conversion of Thr, and Ser into dehydrated AA and the formation of thioether bonds with cysteine. This is followed by membrane translocation and cleavage of the modified precursor.</text>
</comment>
<dbReference type="GO" id="GO:0005576">
    <property type="term" value="C:extracellular region"/>
    <property type="evidence" value="ECO:0007669"/>
    <property type="project" value="InterPro"/>
</dbReference>
<evidence type="ECO:0000313" key="7">
    <source>
        <dbReference type="EMBL" id="PAE89097.1"/>
    </source>
</evidence>
<keyword evidence="5 6" id="KW-0078">Bacteriocin</keyword>
<dbReference type="Pfam" id="PF02052">
    <property type="entry name" value="Gallidermin"/>
    <property type="match status" value="1"/>
</dbReference>
<dbReference type="NCBIfam" id="TIGR03731">
    <property type="entry name" value="lantibio_gallid"/>
    <property type="match status" value="1"/>
</dbReference>
<comment type="caution">
    <text evidence="7">The sequence shown here is derived from an EMBL/GenBank/DDBJ whole genome shotgun (WGS) entry which is preliminary data.</text>
</comment>
<evidence type="ECO:0000313" key="8">
    <source>
        <dbReference type="Proteomes" id="UP000216207"/>
    </source>
</evidence>
<gene>
    <name evidence="7" type="ORF">CHH72_09645</name>
</gene>
<evidence type="ECO:0000256" key="4">
    <source>
        <dbReference type="ARBA" id="ARBA00023022"/>
    </source>
</evidence>
<evidence type="ECO:0000256" key="3">
    <source>
        <dbReference type="ARBA" id="ARBA00022789"/>
    </source>
</evidence>
<evidence type="ECO:0000256" key="6">
    <source>
        <dbReference type="RuleBase" id="RU362078"/>
    </source>
</evidence>
<comment type="function">
    <text evidence="6">Lanthionine-containing peptide antibiotic (lantibiotic) active on Gram-positive bacteria. The bactericidal activity of lantibiotics is based on depolarization of energized bacterial cytoplasmic membranes, initiated by the formation of aqueous transmembrane pores.</text>
</comment>
<dbReference type="SMR" id="A0A268P034"/>
<keyword evidence="3 6" id="KW-0425">Lantibiotic</keyword>
<dbReference type="RefSeq" id="WP_073304601.1">
    <property type="nucleotide sequence ID" value="NZ_BOQQ01000001.1"/>
</dbReference>
<organism evidence="7 8">
    <name type="scientific">Shouchella clausii</name>
    <name type="common">Alkalihalobacillus clausii</name>
    <dbReference type="NCBI Taxonomy" id="79880"/>
    <lineage>
        <taxon>Bacteria</taxon>
        <taxon>Bacillati</taxon>
        <taxon>Bacillota</taxon>
        <taxon>Bacilli</taxon>
        <taxon>Bacillales</taxon>
        <taxon>Bacillaceae</taxon>
        <taxon>Shouchella</taxon>
    </lineage>
</organism>
<reference evidence="7 8" key="1">
    <citation type="submission" date="2017-07" db="EMBL/GenBank/DDBJ databases">
        <title>Isolation and whole genome analysis of endospore-forming bacteria from heroin.</title>
        <authorList>
            <person name="Kalinowski J."/>
            <person name="Ahrens B."/>
            <person name="Al-Dilaimi A."/>
            <person name="Winkler A."/>
            <person name="Wibberg D."/>
            <person name="Schleenbecker U."/>
            <person name="Ruckert C."/>
            <person name="Wolfel R."/>
            <person name="Grass G."/>
        </authorList>
    </citation>
    <scope>NUCLEOTIDE SEQUENCE [LARGE SCALE GENOMIC DNA]</scope>
    <source>
        <strain evidence="7 8">7539</strain>
    </source>
</reference>
<protein>
    <recommendedName>
        <fullName evidence="6">Lantibiotic</fullName>
    </recommendedName>
</protein>
<evidence type="ECO:0000256" key="2">
    <source>
        <dbReference type="ARBA" id="ARBA00022529"/>
    </source>
</evidence>
<sequence length="44" mass="4792">MEKAFDLDLEVVHTKAKDVQPDFTSVSFCTPGCGETGSFNSFCC</sequence>
<dbReference type="Proteomes" id="UP000216207">
    <property type="component" value="Unassembled WGS sequence"/>
</dbReference>
<dbReference type="InterPro" id="IPR006079">
    <property type="entry name" value="Lantibiotic_typ-A_Bacillales"/>
</dbReference>